<evidence type="ECO:0000256" key="1">
    <source>
        <dbReference type="SAM" id="Phobius"/>
    </source>
</evidence>
<keyword evidence="3" id="KW-1185">Reference proteome</keyword>
<accession>A0A2A2GLV5</accession>
<dbReference type="Proteomes" id="UP000218023">
    <property type="component" value="Unassembled WGS sequence"/>
</dbReference>
<comment type="caution">
    <text evidence="2">The sequence shown here is derived from an EMBL/GenBank/DDBJ whole genome shotgun (WGS) entry which is preliminary data.</text>
</comment>
<dbReference type="OrthoDB" id="7872651at2"/>
<name>A0A2A2GLV5_9RHOB</name>
<keyword evidence="1" id="KW-1133">Transmembrane helix</keyword>
<gene>
    <name evidence="2" type="ORF">CK240_05590</name>
</gene>
<keyword evidence="1" id="KW-0812">Transmembrane</keyword>
<organism evidence="2 3">
    <name type="scientific">Paracoccus salipaludis</name>
    <dbReference type="NCBI Taxonomy" id="2032623"/>
    <lineage>
        <taxon>Bacteria</taxon>
        <taxon>Pseudomonadati</taxon>
        <taxon>Pseudomonadota</taxon>
        <taxon>Alphaproteobacteria</taxon>
        <taxon>Rhodobacterales</taxon>
        <taxon>Paracoccaceae</taxon>
        <taxon>Paracoccus</taxon>
    </lineage>
</organism>
<keyword evidence="1" id="KW-0472">Membrane</keyword>
<reference evidence="2 3" key="1">
    <citation type="submission" date="2017-09" db="EMBL/GenBank/DDBJ databases">
        <title>Paracoccus alkalisoli sp. nov., isolated from saline alkaline soil.</title>
        <authorList>
            <person name="Dong X."/>
            <person name="Zhang G."/>
        </authorList>
    </citation>
    <scope>NUCLEOTIDE SEQUENCE [LARGE SCALE GENOMIC DNA]</scope>
    <source>
        <strain evidence="2 3">WN007</strain>
    </source>
</reference>
<evidence type="ECO:0000313" key="3">
    <source>
        <dbReference type="Proteomes" id="UP000218023"/>
    </source>
</evidence>
<dbReference type="InterPro" id="IPR045519">
    <property type="entry name" value="DUF6476"/>
</dbReference>
<protein>
    <submittedName>
        <fullName evidence="2">Uncharacterized protein</fullName>
    </submittedName>
</protein>
<feature type="transmembrane region" description="Helical" evidence="1">
    <location>
        <begin position="23"/>
        <end position="44"/>
    </location>
</feature>
<evidence type="ECO:0000313" key="2">
    <source>
        <dbReference type="EMBL" id="PAU97947.1"/>
    </source>
</evidence>
<dbReference type="AlphaFoldDB" id="A0A2A2GLV5"/>
<sequence>MARDDRAGKPLAEVPELAWLRRLVTGLAVVMGLGMVAVAAILWVRLSQPPLPELPPQLALPEGASAAAVTFGRDWTVVVTEAGEVLLYDRSGALRQRVVPGQ</sequence>
<dbReference type="Pfam" id="PF20082">
    <property type="entry name" value="DUF6476"/>
    <property type="match status" value="1"/>
</dbReference>
<proteinExistence type="predicted"/>
<dbReference type="EMBL" id="NSJZ01000003">
    <property type="protein sequence ID" value="PAU97947.1"/>
    <property type="molecule type" value="Genomic_DNA"/>
</dbReference>